<dbReference type="EMBL" id="ML208287">
    <property type="protein sequence ID" value="TFK72282.1"/>
    <property type="molecule type" value="Genomic_DNA"/>
</dbReference>
<organism evidence="1 2">
    <name type="scientific">Pluteus cervinus</name>
    <dbReference type="NCBI Taxonomy" id="181527"/>
    <lineage>
        <taxon>Eukaryota</taxon>
        <taxon>Fungi</taxon>
        <taxon>Dikarya</taxon>
        <taxon>Basidiomycota</taxon>
        <taxon>Agaricomycotina</taxon>
        <taxon>Agaricomycetes</taxon>
        <taxon>Agaricomycetidae</taxon>
        <taxon>Agaricales</taxon>
        <taxon>Pluteineae</taxon>
        <taxon>Pluteaceae</taxon>
        <taxon>Pluteus</taxon>
    </lineage>
</organism>
<dbReference type="Proteomes" id="UP000308600">
    <property type="component" value="Unassembled WGS sequence"/>
</dbReference>
<gene>
    <name evidence="1" type="ORF">BDN72DRAFT_816254</name>
</gene>
<keyword evidence="2" id="KW-1185">Reference proteome</keyword>
<evidence type="ECO:0000313" key="1">
    <source>
        <dbReference type="EMBL" id="TFK72282.1"/>
    </source>
</evidence>
<reference evidence="1 2" key="1">
    <citation type="journal article" date="2019" name="Nat. Ecol. Evol.">
        <title>Megaphylogeny resolves global patterns of mushroom evolution.</title>
        <authorList>
            <person name="Varga T."/>
            <person name="Krizsan K."/>
            <person name="Foldi C."/>
            <person name="Dima B."/>
            <person name="Sanchez-Garcia M."/>
            <person name="Sanchez-Ramirez S."/>
            <person name="Szollosi G.J."/>
            <person name="Szarkandi J.G."/>
            <person name="Papp V."/>
            <person name="Albert L."/>
            <person name="Andreopoulos W."/>
            <person name="Angelini C."/>
            <person name="Antonin V."/>
            <person name="Barry K.W."/>
            <person name="Bougher N.L."/>
            <person name="Buchanan P."/>
            <person name="Buyck B."/>
            <person name="Bense V."/>
            <person name="Catcheside P."/>
            <person name="Chovatia M."/>
            <person name="Cooper J."/>
            <person name="Damon W."/>
            <person name="Desjardin D."/>
            <person name="Finy P."/>
            <person name="Geml J."/>
            <person name="Haridas S."/>
            <person name="Hughes K."/>
            <person name="Justo A."/>
            <person name="Karasinski D."/>
            <person name="Kautmanova I."/>
            <person name="Kiss B."/>
            <person name="Kocsube S."/>
            <person name="Kotiranta H."/>
            <person name="LaButti K.M."/>
            <person name="Lechner B.E."/>
            <person name="Liimatainen K."/>
            <person name="Lipzen A."/>
            <person name="Lukacs Z."/>
            <person name="Mihaltcheva S."/>
            <person name="Morgado L.N."/>
            <person name="Niskanen T."/>
            <person name="Noordeloos M.E."/>
            <person name="Ohm R.A."/>
            <person name="Ortiz-Santana B."/>
            <person name="Ovrebo C."/>
            <person name="Racz N."/>
            <person name="Riley R."/>
            <person name="Savchenko A."/>
            <person name="Shiryaev A."/>
            <person name="Soop K."/>
            <person name="Spirin V."/>
            <person name="Szebenyi C."/>
            <person name="Tomsovsky M."/>
            <person name="Tulloss R.E."/>
            <person name="Uehling J."/>
            <person name="Grigoriev I.V."/>
            <person name="Vagvolgyi C."/>
            <person name="Papp T."/>
            <person name="Martin F.M."/>
            <person name="Miettinen O."/>
            <person name="Hibbett D.S."/>
            <person name="Nagy L.G."/>
        </authorList>
    </citation>
    <scope>NUCLEOTIDE SEQUENCE [LARGE SCALE GENOMIC DNA]</scope>
    <source>
        <strain evidence="1 2">NL-1719</strain>
    </source>
</reference>
<name>A0ACD3B3Q0_9AGAR</name>
<protein>
    <submittedName>
        <fullName evidence="1">Uncharacterized protein</fullName>
    </submittedName>
</protein>
<proteinExistence type="predicted"/>
<evidence type="ECO:0000313" key="2">
    <source>
        <dbReference type="Proteomes" id="UP000308600"/>
    </source>
</evidence>
<sequence length="828" mass="90313">MDESLEFLNHNHPSPPRVQQTKPAGSGLTLILPPLRGGKPLKLSKKGKQRIGVHDVDSPLSKPAPRPVKLKPLKEVLARLIAQLKKKDAYGFFLQPVDLSLVPTYMDVVKRPMDFGTMTTKVDRGKYRSLEEFASDFKLVTENAKLFNPPGTIYYTEAERIEAWGLDHISKSASTVIQYETDWNIEIEKDDEAQPGSIDDEDPSLATPMDVDDPGPSARSSSVTSQVPAGRRATRGPYKKAAPTTAPPAKTISESIDAEGRLPGSKDGLGAFPTGSDWARTMLALKLKGKRYKTKKERLRIEKEGPPTLADGTLDYAEMEDPFSMLSSMVPDPLSRPTVTPVYPPMKYAPTPSIPEYDPTRSQSQPPAVPPPFPAAVNIYDPGQSQLSVISATSTNGVAPRKQRHWAVIRNAPSRAKGKEKEEDVEVEQPAWQSSREVHAADFGSFARLAGELAAEMHRQGVVGKEGEEETRLFSAIRESIEAPQIPQPLEFDPDQPEVVTPSNYWSSQRAAEAEDYLRDIVYGGVDGYAYARSLAEFANYADATPGTFNPDLGMPLADWVERHVVDDLTEGRHALIRHAALQLATFKSKDRLREDVKPVDEVHPSVPTQVATSLNVYPLAMTALSVLLQIRGHKIDMGALIKTPDELFLSEEEWAGKVFRERRKAQAQAKVNGTPGDGTTSGSEHNPNSEFQLEATEELDQVLQYVAKGLMEVNQKLQSEQANPMGKRTLNGTGNKQTDLTGGVGHHVGENGGGGGPAVVDSSTSGVGVGGPNSSYFSAEDPVIRNLRLNLLALAKRAPLDSIARLPKDLVPEHIRHFVPTLGTASG</sequence>
<accession>A0ACD3B3Q0</accession>